<dbReference type="Pfam" id="PF00034">
    <property type="entry name" value="Cytochrom_C"/>
    <property type="match status" value="1"/>
</dbReference>
<evidence type="ECO:0000256" key="6">
    <source>
        <dbReference type="PROSITE-ProRule" id="PRU00433"/>
    </source>
</evidence>
<evidence type="ECO:0000256" key="7">
    <source>
        <dbReference type="SAM" id="Phobius"/>
    </source>
</evidence>
<dbReference type="SUPFAM" id="SSF48695">
    <property type="entry name" value="Multiheme cytochromes"/>
    <property type="match status" value="1"/>
</dbReference>
<keyword evidence="11" id="KW-1185">Reference proteome</keyword>
<dbReference type="Gene3D" id="3.90.10.10">
    <property type="entry name" value="Cytochrome C3"/>
    <property type="match status" value="2"/>
</dbReference>
<dbReference type="Pfam" id="PF02085">
    <property type="entry name" value="Cytochrom_CIII"/>
    <property type="match status" value="1"/>
</dbReference>
<dbReference type="SUPFAM" id="SSF46626">
    <property type="entry name" value="Cytochrome c"/>
    <property type="match status" value="1"/>
</dbReference>
<dbReference type="InterPro" id="IPR020942">
    <property type="entry name" value="Cyt_c_III_dom"/>
</dbReference>
<reference evidence="11" key="1">
    <citation type="journal article" date="2019" name="Int. J. Syst. Evol. Microbiol.">
        <title>The Global Catalogue of Microorganisms (GCM) 10K type strain sequencing project: providing services to taxonomists for standard genome sequencing and annotation.</title>
        <authorList>
            <consortium name="The Broad Institute Genomics Platform"/>
            <consortium name="The Broad Institute Genome Sequencing Center for Infectious Disease"/>
            <person name="Wu L."/>
            <person name="Ma J."/>
        </authorList>
    </citation>
    <scope>NUCLEOTIDE SEQUENCE [LARGE SCALE GENOMIC DNA]</scope>
    <source>
        <strain evidence="11">CGMCC 1.10832</strain>
    </source>
</reference>
<evidence type="ECO:0000256" key="8">
    <source>
        <dbReference type="SAM" id="SignalP"/>
    </source>
</evidence>
<keyword evidence="7" id="KW-1133">Transmembrane helix</keyword>
<dbReference type="InterPro" id="IPR036280">
    <property type="entry name" value="Multihaem_cyt_sf"/>
</dbReference>
<evidence type="ECO:0000256" key="4">
    <source>
        <dbReference type="ARBA" id="ARBA00022982"/>
    </source>
</evidence>
<dbReference type="Gene3D" id="1.10.760.10">
    <property type="entry name" value="Cytochrome c-like domain"/>
    <property type="match status" value="1"/>
</dbReference>
<keyword evidence="7" id="KW-0812">Transmembrane</keyword>
<feature type="signal peptide" evidence="8">
    <location>
        <begin position="1"/>
        <end position="38"/>
    </location>
</feature>
<gene>
    <name evidence="10" type="primary">actA</name>
    <name evidence="10" type="ORF">GCM10011506_05580</name>
</gene>
<sequence>MLNEQINMSLKKYITRLSFIALFLVGILSLSNTTAAFAQDAEIPTDEAVIANGKTLFNNNCTVCHAVHEKVVGPALINVHQRRELPWLINFISNSQKVIQSGDEYAVNLYNEYSKTVMPSFDYFSEDEIVSILAYVKQESANPPSSEPAATAADGTQSAAGAAGGIGIPSEYLTLIIVGFVIVLVLILVVLILIITVLKKFINQKEGIEAEDKEYVNQKLDVGKLVKSNGFLFFVITIFTIVVVKTVIDGLYTVGVQQGYQPTQPIAFSHELHAGQYEIECQYCHTGVMISKSANIPSANICMNCHTAIKTESKEIAKIYKAIDYNPETAEYGDNVQPIEWVRIHNLPDLAYFNHSQHVNVGGIECQTCHGPIEEMAVVKQWSTLTMGWCINCHRETNVNSKGNDYYNDLVKAHDGGELKVVDIGGLECAKCHY</sequence>
<dbReference type="InterPro" id="IPR036909">
    <property type="entry name" value="Cyt_c-like_dom_sf"/>
</dbReference>
<keyword evidence="8" id="KW-0732">Signal</keyword>
<dbReference type="PANTHER" id="PTHR39425:SF1">
    <property type="entry name" value="CYTOCHROME C7-LIKE DOMAIN-CONTAINING PROTEIN"/>
    <property type="match status" value="1"/>
</dbReference>
<keyword evidence="3 6" id="KW-0479">Metal-binding</keyword>
<organism evidence="10 11">
    <name type="scientific">Marivirga lumbricoides</name>
    <dbReference type="NCBI Taxonomy" id="1046115"/>
    <lineage>
        <taxon>Bacteria</taxon>
        <taxon>Pseudomonadati</taxon>
        <taxon>Bacteroidota</taxon>
        <taxon>Cytophagia</taxon>
        <taxon>Cytophagales</taxon>
        <taxon>Marivirgaceae</taxon>
        <taxon>Marivirga</taxon>
    </lineage>
</organism>
<evidence type="ECO:0000313" key="11">
    <source>
        <dbReference type="Proteomes" id="UP000636010"/>
    </source>
</evidence>
<name>A0ABQ1LDG5_9BACT</name>
<comment type="caution">
    <text evidence="10">The sequence shown here is derived from an EMBL/GenBank/DDBJ whole genome shotgun (WGS) entry which is preliminary data.</text>
</comment>
<evidence type="ECO:0000256" key="2">
    <source>
        <dbReference type="ARBA" id="ARBA00022617"/>
    </source>
</evidence>
<dbReference type="CDD" id="cd08168">
    <property type="entry name" value="Cytochrom_C3"/>
    <property type="match status" value="1"/>
</dbReference>
<dbReference type="PANTHER" id="PTHR39425">
    <property type="entry name" value="LIPOPROTEIN CYTOCHROME C"/>
    <property type="match status" value="1"/>
</dbReference>
<keyword evidence="2 6" id="KW-0349">Heme</keyword>
<protein>
    <submittedName>
        <fullName evidence="10">Cytochrome c</fullName>
    </submittedName>
</protein>
<keyword evidence="4" id="KW-0249">Electron transport</keyword>
<keyword evidence="7" id="KW-0472">Membrane</keyword>
<feature type="transmembrane region" description="Helical" evidence="7">
    <location>
        <begin position="172"/>
        <end position="198"/>
    </location>
</feature>
<dbReference type="InterPro" id="IPR009056">
    <property type="entry name" value="Cyt_c-like_dom"/>
</dbReference>
<feature type="domain" description="Cytochrome c" evidence="9">
    <location>
        <begin position="48"/>
        <end position="140"/>
    </location>
</feature>
<dbReference type="EMBL" id="BMEC01000002">
    <property type="protein sequence ID" value="GGC23163.1"/>
    <property type="molecule type" value="Genomic_DNA"/>
</dbReference>
<evidence type="ECO:0000256" key="3">
    <source>
        <dbReference type="ARBA" id="ARBA00022723"/>
    </source>
</evidence>
<keyword evidence="1" id="KW-0813">Transport</keyword>
<proteinExistence type="predicted"/>
<evidence type="ECO:0000259" key="9">
    <source>
        <dbReference type="PROSITE" id="PS51007"/>
    </source>
</evidence>
<accession>A0ABQ1LDG5</accession>
<evidence type="ECO:0000256" key="5">
    <source>
        <dbReference type="ARBA" id="ARBA00023004"/>
    </source>
</evidence>
<evidence type="ECO:0000256" key="1">
    <source>
        <dbReference type="ARBA" id="ARBA00022448"/>
    </source>
</evidence>
<feature type="transmembrane region" description="Helical" evidence="7">
    <location>
        <begin position="229"/>
        <end position="248"/>
    </location>
</feature>
<feature type="chain" id="PRO_5046891251" evidence="8">
    <location>
        <begin position="39"/>
        <end position="434"/>
    </location>
</feature>
<evidence type="ECO:0000313" key="10">
    <source>
        <dbReference type="EMBL" id="GGC23163.1"/>
    </source>
</evidence>
<dbReference type="PROSITE" id="PS51007">
    <property type="entry name" value="CYTC"/>
    <property type="match status" value="1"/>
</dbReference>
<dbReference type="Proteomes" id="UP000636010">
    <property type="component" value="Unassembled WGS sequence"/>
</dbReference>
<keyword evidence="5 6" id="KW-0408">Iron</keyword>